<dbReference type="GeneTree" id="ENSGT00910000147828"/>
<name>A0A2I2ZNJ2_GORGO</name>
<sequence>MVALPSGNVGARWEPSRIFKLEDSTGRFSLDQYMSLSQRCKSTFALKRIVNVVLLIGIHYESESLD</sequence>
<proteinExistence type="predicted"/>
<keyword evidence="2" id="KW-1185">Reference proteome</keyword>
<evidence type="ECO:0000313" key="2">
    <source>
        <dbReference type="Proteomes" id="UP000001519"/>
    </source>
</evidence>
<reference evidence="2" key="1">
    <citation type="submission" date="2011-05" db="EMBL/GenBank/DDBJ databases">
        <title>Insights into the evolution of the great apes provided by the gorilla genome.</title>
        <authorList>
            <person name="Scally A."/>
        </authorList>
    </citation>
    <scope>NUCLEOTIDE SEQUENCE [LARGE SCALE GENOMIC DNA]</scope>
</reference>
<protein>
    <submittedName>
        <fullName evidence="1">Uncharacterized protein</fullName>
    </submittedName>
</protein>
<reference evidence="1 2" key="2">
    <citation type="journal article" date="2012" name="Nature">
        <title>Insights into hominid evolution from the gorilla genome sequence.</title>
        <authorList>
            <person name="Scally A."/>
            <person name="Dutheil J.Y."/>
            <person name="Hillier L.W."/>
            <person name="Jordan G.E."/>
            <person name="Goodhead I."/>
            <person name="Herrero J."/>
            <person name="Hobolth A."/>
            <person name="Lappalainen T."/>
            <person name="Mailund T."/>
            <person name="Marques-Bonet T."/>
            <person name="McCarthy S."/>
            <person name="Montgomery S.H."/>
            <person name="Schwalie P.C."/>
            <person name="Tang Y.A."/>
            <person name="Ward M.C."/>
            <person name="Xue Y."/>
            <person name="Yngvadottir B."/>
            <person name="Alkan C."/>
            <person name="Andersen L.N."/>
            <person name="Ayub Q."/>
            <person name="Ball E.V."/>
            <person name="Beal K."/>
            <person name="Bradley B.J."/>
            <person name="Chen Y."/>
            <person name="Clee C.M."/>
            <person name="Fitzgerald S."/>
            <person name="Graves T.A."/>
            <person name="Gu Y."/>
            <person name="Heath P."/>
            <person name="Heger A."/>
            <person name="Karakoc E."/>
            <person name="Kolb-Kokocinski A."/>
            <person name="Laird G.K."/>
            <person name="Lunter G."/>
            <person name="Meader S."/>
            <person name="Mort M."/>
            <person name="Mullikin J.C."/>
            <person name="Munch K."/>
            <person name="O'Connor T.D."/>
            <person name="Phillips A.D."/>
            <person name="Prado-Martinez J."/>
            <person name="Rogers A.S."/>
            <person name="Sajjadian S."/>
            <person name="Schmidt D."/>
            <person name="Shaw K."/>
            <person name="Simpson J.T."/>
            <person name="Stenson P.D."/>
            <person name="Turner D.J."/>
            <person name="Vigilant L."/>
            <person name="Vilella A.J."/>
            <person name="Whitener W."/>
            <person name="Zhu B."/>
            <person name="Cooper D.N."/>
            <person name="de Jong P."/>
            <person name="Dermitzakis E.T."/>
            <person name="Eichler E.E."/>
            <person name="Flicek P."/>
            <person name="Goldman N."/>
            <person name="Mundy N.I."/>
            <person name="Ning Z."/>
            <person name="Odom D.T."/>
            <person name="Ponting C.P."/>
            <person name="Quail M.A."/>
            <person name="Ryder O.A."/>
            <person name="Searle S.M."/>
            <person name="Warren W.C."/>
            <person name="Wilson R.K."/>
            <person name="Schierup M.H."/>
            <person name="Rogers J."/>
            <person name="Tyler-Smith C."/>
            <person name="Durbin R."/>
        </authorList>
    </citation>
    <scope>NUCLEOTIDE SEQUENCE [LARGE SCALE GENOMIC DNA]</scope>
</reference>
<dbReference type="Ensembl" id="ENSGGOT00000059202.1">
    <property type="protein sequence ID" value="ENSGGOP00000048680.1"/>
    <property type="gene ID" value="ENSGGOG00000039118.1"/>
</dbReference>
<dbReference type="EMBL" id="CABD030052713">
    <property type="status" value="NOT_ANNOTATED_CDS"/>
    <property type="molecule type" value="Genomic_DNA"/>
</dbReference>
<dbReference type="Proteomes" id="UP000001519">
    <property type="component" value="Chromosome 7"/>
</dbReference>
<dbReference type="Bgee" id="ENSGGOG00000039118">
    <property type="expression patterns" value="Expressed in prefrontal cortex and 5 other cell types or tissues"/>
</dbReference>
<reference evidence="1" key="4">
    <citation type="submission" date="2025-09" db="UniProtKB">
        <authorList>
            <consortium name="Ensembl"/>
        </authorList>
    </citation>
    <scope>IDENTIFICATION</scope>
</reference>
<dbReference type="InParanoid" id="A0A2I2ZNJ2"/>
<evidence type="ECO:0000313" key="1">
    <source>
        <dbReference type="Ensembl" id="ENSGGOP00000048680.1"/>
    </source>
</evidence>
<accession>A0A2I2ZNJ2</accession>
<dbReference type="AlphaFoldDB" id="A0A2I2ZNJ2"/>
<reference evidence="1" key="3">
    <citation type="submission" date="2025-08" db="UniProtKB">
        <authorList>
            <consortium name="Ensembl"/>
        </authorList>
    </citation>
    <scope>IDENTIFICATION</scope>
</reference>
<dbReference type="OMA" id="RWEPSRM"/>
<organism evidence="1 2">
    <name type="scientific">Gorilla gorilla gorilla</name>
    <name type="common">Western lowland gorilla</name>
    <dbReference type="NCBI Taxonomy" id="9595"/>
    <lineage>
        <taxon>Eukaryota</taxon>
        <taxon>Metazoa</taxon>
        <taxon>Chordata</taxon>
        <taxon>Craniata</taxon>
        <taxon>Vertebrata</taxon>
        <taxon>Euteleostomi</taxon>
        <taxon>Mammalia</taxon>
        <taxon>Eutheria</taxon>
        <taxon>Euarchontoglires</taxon>
        <taxon>Primates</taxon>
        <taxon>Haplorrhini</taxon>
        <taxon>Catarrhini</taxon>
        <taxon>Hominidae</taxon>
        <taxon>Gorilla</taxon>
    </lineage>
</organism>